<keyword evidence="2" id="KW-0812">Transmembrane</keyword>
<evidence type="ECO:0000256" key="1">
    <source>
        <dbReference type="ARBA" id="ARBA00004167"/>
    </source>
</evidence>
<proteinExistence type="predicted"/>
<dbReference type="EMBL" id="WNYA01002739">
    <property type="protein sequence ID" value="KAG8543894.1"/>
    <property type="molecule type" value="Genomic_DNA"/>
</dbReference>
<dbReference type="GO" id="GO:0016020">
    <property type="term" value="C:membrane"/>
    <property type="evidence" value="ECO:0007669"/>
    <property type="project" value="UniProtKB-SubCell"/>
</dbReference>
<keyword evidence="12" id="KW-1185">Reference proteome</keyword>
<feature type="non-terminal residue" evidence="11">
    <location>
        <position position="129"/>
    </location>
</feature>
<accession>A0AAV6Z2S5</accession>
<keyword evidence="8" id="KW-0393">Immunoglobulin domain</keyword>
<evidence type="ECO:0000256" key="8">
    <source>
        <dbReference type="ARBA" id="ARBA00023319"/>
    </source>
</evidence>
<dbReference type="InterPro" id="IPR013106">
    <property type="entry name" value="Ig_V-set"/>
</dbReference>
<name>A0AAV6Z2S5_ENGPU</name>
<evidence type="ECO:0000256" key="4">
    <source>
        <dbReference type="ARBA" id="ARBA00022989"/>
    </source>
</evidence>
<dbReference type="AlphaFoldDB" id="A0AAV6Z2S5"/>
<dbReference type="EMBL" id="WNYA01002739">
    <property type="protein sequence ID" value="KAG8543893.1"/>
    <property type="molecule type" value="Genomic_DNA"/>
</dbReference>
<comment type="subcellular location">
    <subcellularLocation>
        <location evidence="1">Membrane</location>
        <topology evidence="1">Single-pass membrane protein</topology>
    </subcellularLocation>
</comment>
<dbReference type="Proteomes" id="UP000824782">
    <property type="component" value="Unassembled WGS sequence"/>
</dbReference>
<protein>
    <recommendedName>
        <fullName evidence="10">Ig-like domain-containing protein</fullName>
    </recommendedName>
</protein>
<comment type="caution">
    <text evidence="11">The sequence shown here is derived from an EMBL/GenBank/DDBJ whole genome shotgun (WGS) entry which is preliminary data.</text>
</comment>
<dbReference type="PROSITE" id="PS50835">
    <property type="entry name" value="IG_LIKE"/>
    <property type="match status" value="1"/>
</dbReference>
<evidence type="ECO:0000313" key="11">
    <source>
        <dbReference type="EMBL" id="KAG8543894.1"/>
    </source>
</evidence>
<reference evidence="11" key="1">
    <citation type="thesis" date="2020" institute="ProQuest LLC" country="789 East Eisenhower Parkway, Ann Arbor, MI, USA">
        <title>Comparative Genomics and Chromosome Evolution.</title>
        <authorList>
            <person name="Mudd A.B."/>
        </authorList>
    </citation>
    <scope>NUCLEOTIDE SEQUENCE</scope>
    <source>
        <strain evidence="11">237g6f4</strain>
        <tissue evidence="11">Blood</tissue>
    </source>
</reference>
<keyword evidence="4" id="KW-1133">Transmembrane helix</keyword>
<dbReference type="GO" id="GO:0043025">
    <property type="term" value="C:neuronal cell body"/>
    <property type="evidence" value="ECO:0007669"/>
    <property type="project" value="TreeGrafter"/>
</dbReference>
<gene>
    <name evidence="11" type="ORF">GDO81_023437</name>
</gene>
<evidence type="ECO:0000256" key="5">
    <source>
        <dbReference type="ARBA" id="ARBA00023136"/>
    </source>
</evidence>
<dbReference type="GO" id="GO:0098632">
    <property type="term" value="F:cell-cell adhesion mediator activity"/>
    <property type="evidence" value="ECO:0007669"/>
    <property type="project" value="InterPro"/>
</dbReference>
<dbReference type="InterPro" id="IPR036179">
    <property type="entry name" value="Ig-like_dom_sf"/>
</dbReference>
<keyword evidence="5" id="KW-0472">Membrane</keyword>
<dbReference type="Gene3D" id="2.60.40.10">
    <property type="entry name" value="Immunoglobulins"/>
    <property type="match status" value="1"/>
</dbReference>
<feature type="chain" id="PRO_5044715417" description="Ig-like domain-containing protein" evidence="9">
    <location>
        <begin position="17"/>
        <end position="129"/>
    </location>
</feature>
<dbReference type="InterPro" id="IPR007110">
    <property type="entry name" value="Ig-like_dom"/>
</dbReference>
<dbReference type="PANTHER" id="PTHR46841:SF7">
    <property type="entry name" value="IG-LIKE DOMAIN-CONTAINING PROTEIN"/>
    <property type="match status" value="1"/>
</dbReference>
<evidence type="ECO:0000259" key="10">
    <source>
        <dbReference type="PROSITE" id="PS50835"/>
    </source>
</evidence>
<feature type="domain" description="Ig-like" evidence="10">
    <location>
        <begin position="18"/>
        <end position="110"/>
    </location>
</feature>
<dbReference type="SUPFAM" id="SSF48726">
    <property type="entry name" value="Immunoglobulin"/>
    <property type="match status" value="1"/>
</dbReference>
<keyword evidence="7" id="KW-0325">Glycoprotein</keyword>
<keyword evidence="3 9" id="KW-0732">Signal</keyword>
<organism evidence="11 12">
    <name type="scientific">Engystomops pustulosus</name>
    <name type="common">Tungara frog</name>
    <name type="synonym">Physalaemus pustulosus</name>
    <dbReference type="NCBI Taxonomy" id="76066"/>
    <lineage>
        <taxon>Eukaryota</taxon>
        <taxon>Metazoa</taxon>
        <taxon>Chordata</taxon>
        <taxon>Craniata</taxon>
        <taxon>Vertebrata</taxon>
        <taxon>Euteleostomi</taxon>
        <taxon>Amphibia</taxon>
        <taxon>Batrachia</taxon>
        <taxon>Anura</taxon>
        <taxon>Neobatrachia</taxon>
        <taxon>Hyloidea</taxon>
        <taxon>Leptodactylidae</taxon>
        <taxon>Leiuperinae</taxon>
        <taxon>Engystomops</taxon>
    </lineage>
</organism>
<dbReference type="GO" id="GO:0030424">
    <property type="term" value="C:axon"/>
    <property type="evidence" value="ECO:0007669"/>
    <property type="project" value="TreeGrafter"/>
</dbReference>
<evidence type="ECO:0000313" key="12">
    <source>
        <dbReference type="Proteomes" id="UP000824782"/>
    </source>
</evidence>
<evidence type="ECO:0000256" key="6">
    <source>
        <dbReference type="ARBA" id="ARBA00023157"/>
    </source>
</evidence>
<evidence type="ECO:0000256" key="2">
    <source>
        <dbReference type="ARBA" id="ARBA00022692"/>
    </source>
</evidence>
<evidence type="ECO:0000256" key="9">
    <source>
        <dbReference type="SAM" id="SignalP"/>
    </source>
</evidence>
<evidence type="ECO:0000256" key="7">
    <source>
        <dbReference type="ARBA" id="ARBA00023180"/>
    </source>
</evidence>
<dbReference type="PANTHER" id="PTHR46841">
    <property type="entry name" value="OX-2 MEMBRANE GLYCOPROTEIN"/>
    <property type="match status" value="1"/>
</dbReference>
<dbReference type="InterPro" id="IPR013783">
    <property type="entry name" value="Ig-like_fold"/>
</dbReference>
<dbReference type="InterPro" id="IPR003599">
    <property type="entry name" value="Ig_sub"/>
</dbReference>
<feature type="signal peptide" evidence="9">
    <location>
        <begin position="1"/>
        <end position="16"/>
    </location>
</feature>
<dbReference type="GO" id="GO:0150079">
    <property type="term" value="P:negative regulation of neuroinflammatory response"/>
    <property type="evidence" value="ECO:0007669"/>
    <property type="project" value="TreeGrafter"/>
</dbReference>
<dbReference type="GO" id="GO:0034113">
    <property type="term" value="P:heterotypic cell-cell adhesion"/>
    <property type="evidence" value="ECO:0007669"/>
    <property type="project" value="TreeGrafter"/>
</dbReference>
<sequence length="129" mass="13962">MERLLISAFLWSSVQGAIEVKTIPKESATVGGTVTLLCQLMTPKANVIQVTWQKESGNFTGTLATNSRIYGQKLLGYYARRTKHSTEDAPNVSAISISNLSPQDEGCFKCIFNLFPSGASTGTICLEVI</sequence>
<dbReference type="InterPro" id="IPR047164">
    <property type="entry name" value="OX2G-like"/>
</dbReference>
<evidence type="ECO:0000256" key="3">
    <source>
        <dbReference type="ARBA" id="ARBA00022729"/>
    </source>
</evidence>
<dbReference type="SMART" id="SM00409">
    <property type="entry name" value="IG"/>
    <property type="match status" value="1"/>
</dbReference>
<keyword evidence="6" id="KW-1015">Disulfide bond</keyword>
<dbReference type="GO" id="GO:0009986">
    <property type="term" value="C:cell surface"/>
    <property type="evidence" value="ECO:0007669"/>
    <property type="project" value="TreeGrafter"/>
</dbReference>
<dbReference type="Pfam" id="PF07686">
    <property type="entry name" value="V-set"/>
    <property type="match status" value="1"/>
</dbReference>